<dbReference type="Gene3D" id="1.10.600.10">
    <property type="entry name" value="Farnesyl Diphosphate Synthase"/>
    <property type="match status" value="1"/>
</dbReference>
<dbReference type="AlphaFoldDB" id="A0A370I862"/>
<evidence type="ECO:0000256" key="1">
    <source>
        <dbReference type="ARBA" id="ARBA00001946"/>
    </source>
</evidence>
<dbReference type="GO" id="GO:0004659">
    <property type="term" value="F:prenyltransferase activity"/>
    <property type="evidence" value="ECO:0007669"/>
    <property type="project" value="InterPro"/>
</dbReference>
<proteinExistence type="inferred from homology"/>
<gene>
    <name evidence="8" type="ORF">DFR76_104655</name>
</gene>
<dbReference type="Pfam" id="PF00348">
    <property type="entry name" value="polyprenyl_synt"/>
    <property type="match status" value="1"/>
</dbReference>
<evidence type="ECO:0000313" key="8">
    <source>
        <dbReference type="EMBL" id="RDI66902.1"/>
    </source>
</evidence>
<evidence type="ECO:0000256" key="6">
    <source>
        <dbReference type="ARBA" id="ARBA00022842"/>
    </source>
</evidence>
<dbReference type="InterPro" id="IPR008949">
    <property type="entry name" value="Isoprenoid_synthase_dom_sf"/>
</dbReference>
<evidence type="ECO:0000256" key="3">
    <source>
        <dbReference type="ARBA" id="ARBA00006706"/>
    </source>
</evidence>
<dbReference type="RefSeq" id="WP_067994708.1">
    <property type="nucleotide sequence ID" value="NZ_QQBC01000004.1"/>
</dbReference>
<evidence type="ECO:0000256" key="5">
    <source>
        <dbReference type="ARBA" id="ARBA00022723"/>
    </source>
</evidence>
<evidence type="ECO:0000256" key="7">
    <source>
        <dbReference type="RuleBase" id="RU004466"/>
    </source>
</evidence>
<dbReference type="PROSITE" id="PS00444">
    <property type="entry name" value="POLYPRENYL_SYNTHASE_2"/>
    <property type="match status" value="1"/>
</dbReference>
<dbReference type="InterPro" id="IPR000092">
    <property type="entry name" value="Polyprenyl_synt"/>
</dbReference>
<evidence type="ECO:0000256" key="4">
    <source>
        <dbReference type="ARBA" id="ARBA00022679"/>
    </source>
</evidence>
<dbReference type="Proteomes" id="UP000254869">
    <property type="component" value="Unassembled WGS sequence"/>
</dbReference>
<keyword evidence="4 7" id="KW-0808">Transferase</keyword>
<dbReference type="STRING" id="1210086.GCA_001613105_01851"/>
<sequence length="343" mass="37224">MTVSTTAPLRDSAAVRTRIEAVLRDFLADKAHAAAERGLPPDITQAVRAFLFSGGKRIRPMFCVLGWCAGGGLGLPDEIVRAAAALEMFHASVLIHDDIIDDSDTRRDQPTVHRSRGTAAAILIGDFALAWSDELLHTAGLSGDRLRAALPVIDAMRGEVDYGQYLDLHSTGRPTADLERALKIIRYKTSAYTVERPLLLGAALAGADAAVAQALSEHAQPLGEAFQLQDDLFGAFGDPTHTGKSNLEDLRSGKHTALVAIALRRADTRQAAQLHRLIGDPLLDERGAADCRDLLTVLARRQVEQMIRERWLRAQRALDRAPFPPDAITALRQFADALIARTA</sequence>
<comment type="caution">
    <text evidence="8">The sequence shown here is derived from an EMBL/GenBank/DDBJ whole genome shotgun (WGS) entry which is preliminary data.</text>
</comment>
<keyword evidence="5" id="KW-0479">Metal-binding</keyword>
<dbReference type="PANTHER" id="PTHR12001">
    <property type="entry name" value="GERANYLGERANYL PYROPHOSPHATE SYNTHASE"/>
    <property type="match status" value="1"/>
</dbReference>
<keyword evidence="9" id="KW-1185">Reference proteome</keyword>
<keyword evidence="6" id="KW-0460">Magnesium</keyword>
<dbReference type="SFLD" id="SFLDS00005">
    <property type="entry name" value="Isoprenoid_Synthase_Type_I"/>
    <property type="match status" value="1"/>
</dbReference>
<dbReference type="SFLD" id="SFLDG01017">
    <property type="entry name" value="Polyprenyl_Transferase_Like"/>
    <property type="match status" value="1"/>
</dbReference>
<dbReference type="GO" id="GO:0046872">
    <property type="term" value="F:metal ion binding"/>
    <property type="evidence" value="ECO:0007669"/>
    <property type="project" value="UniProtKB-KW"/>
</dbReference>
<protein>
    <submittedName>
        <fullName evidence="8">Geranylgeranyl diphosphate synthase type I</fullName>
    </submittedName>
</protein>
<dbReference type="SUPFAM" id="SSF48576">
    <property type="entry name" value="Terpenoid synthases"/>
    <property type="match status" value="1"/>
</dbReference>
<comment type="cofactor">
    <cofactor evidence="1">
        <name>Mg(2+)</name>
        <dbReference type="ChEBI" id="CHEBI:18420"/>
    </cofactor>
</comment>
<evidence type="ECO:0000313" key="9">
    <source>
        <dbReference type="Proteomes" id="UP000254869"/>
    </source>
</evidence>
<dbReference type="InterPro" id="IPR033749">
    <property type="entry name" value="Polyprenyl_synt_CS"/>
</dbReference>
<accession>A0A370I862</accession>
<comment type="similarity">
    <text evidence="3 7">Belongs to the FPP/GGPP synthase family.</text>
</comment>
<dbReference type="EMBL" id="QQBC01000004">
    <property type="protein sequence ID" value="RDI66902.1"/>
    <property type="molecule type" value="Genomic_DNA"/>
</dbReference>
<dbReference type="GO" id="GO:0008299">
    <property type="term" value="P:isoprenoid biosynthetic process"/>
    <property type="evidence" value="ECO:0007669"/>
    <property type="project" value="InterPro"/>
</dbReference>
<dbReference type="PANTHER" id="PTHR12001:SF85">
    <property type="entry name" value="SHORT CHAIN ISOPRENYL DIPHOSPHATE SYNTHASE"/>
    <property type="match status" value="1"/>
</dbReference>
<evidence type="ECO:0000256" key="2">
    <source>
        <dbReference type="ARBA" id="ARBA00005128"/>
    </source>
</evidence>
<name>A0A370I862_9NOCA</name>
<organism evidence="8 9">
    <name type="scientific">Nocardia pseudobrasiliensis</name>
    <dbReference type="NCBI Taxonomy" id="45979"/>
    <lineage>
        <taxon>Bacteria</taxon>
        <taxon>Bacillati</taxon>
        <taxon>Actinomycetota</taxon>
        <taxon>Actinomycetes</taxon>
        <taxon>Mycobacteriales</taxon>
        <taxon>Nocardiaceae</taxon>
        <taxon>Nocardia</taxon>
    </lineage>
</organism>
<reference evidence="8 9" key="1">
    <citation type="submission" date="2018-07" db="EMBL/GenBank/DDBJ databases">
        <title>Genomic Encyclopedia of Type Strains, Phase IV (KMG-IV): sequencing the most valuable type-strain genomes for metagenomic binning, comparative biology and taxonomic classification.</title>
        <authorList>
            <person name="Goeker M."/>
        </authorList>
    </citation>
    <scope>NUCLEOTIDE SEQUENCE [LARGE SCALE GENOMIC DNA]</scope>
    <source>
        <strain evidence="8 9">DSM 44290</strain>
    </source>
</reference>
<comment type="pathway">
    <text evidence="2">Isoprenoid biosynthesis.</text>
</comment>